<dbReference type="Gene3D" id="2.60.40.420">
    <property type="entry name" value="Cupredoxins - blue copper proteins"/>
    <property type="match status" value="1"/>
</dbReference>
<evidence type="ECO:0000313" key="4">
    <source>
        <dbReference type="EMBL" id="MCD7445974.1"/>
    </source>
</evidence>
<reference evidence="4 5" key="1">
    <citation type="journal article" date="2021" name="BMC Genomics">
        <title>Datura genome reveals duplications of psychoactive alkaloid biosynthetic genes and high mutation rate following tissue culture.</title>
        <authorList>
            <person name="Rajewski A."/>
            <person name="Carter-House D."/>
            <person name="Stajich J."/>
            <person name="Litt A."/>
        </authorList>
    </citation>
    <scope>NUCLEOTIDE SEQUENCE [LARGE SCALE GENOMIC DNA]</scope>
    <source>
        <strain evidence="4">AR-01</strain>
    </source>
</reference>
<feature type="transmembrane region" description="Helical" evidence="2">
    <location>
        <begin position="171"/>
        <end position="192"/>
    </location>
</feature>
<feature type="region of interest" description="Disordered" evidence="1">
    <location>
        <begin position="133"/>
        <end position="161"/>
    </location>
</feature>
<accession>A0ABS8RK59</accession>
<dbReference type="InterPro" id="IPR039391">
    <property type="entry name" value="Phytocyanin-like"/>
</dbReference>
<dbReference type="SUPFAM" id="SSF49503">
    <property type="entry name" value="Cupredoxins"/>
    <property type="match status" value="1"/>
</dbReference>
<keyword evidence="2" id="KW-0472">Membrane</keyword>
<evidence type="ECO:0000259" key="3">
    <source>
        <dbReference type="PROSITE" id="PS51485"/>
    </source>
</evidence>
<keyword evidence="2" id="KW-1133">Transmembrane helix</keyword>
<feature type="domain" description="Phytocyanin" evidence="3">
    <location>
        <begin position="31"/>
        <end position="132"/>
    </location>
</feature>
<feature type="compositionally biased region" description="Low complexity" evidence="1">
    <location>
        <begin position="136"/>
        <end position="149"/>
    </location>
</feature>
<keyword evidence="2" id="KW-0812">Transmembrane</keyword>
<proteinExistence type="predicted"/>
<dbReference type="PANTHER" id="PTHR33021:SF325">
    <property type="entry name" value="PHYTOCYANIN DOMAIN-CONTAINING PROTEIN"/>
    <property type="match status" value="1"/>
</dbReference>
<dbReference type="PANTHER" id="PTHR33021">
    <property type="entry name" value="BLUE COPPER PROTEIN"/>
    <property type="match status" value="1"/>
</dbReference>
<keyword evidence="5" id="KW-1185">Reference proteome</keyword>
<comment type="caution">
    <text evidence="4">The sequence shown here is derived from an EMBL/GenBank/DDBJ whole genome shotgun (WGS) entry which is preliminary data.</text>
</comment>
<name>A0ABS8RK59_DATST</name>
<evidence type="ECO:0000313" key="5">
    <source>
        <dbReference type="Proteomes" id="UP000823775"/>
    </source>
</evidence>
<evidence type="ECO:0000256" key="1">
    <source>
        <dbReference type="SAM" id="MobiDB-lite"/>
    </source>
</evidence>
<dbReference type="EMBL" id="JACEIK010000003">
    <property type="protein sequence ID" value="MCD7445974.1"/>
    <property type="molecule type" value="Genomic_DNA"/>
</dbReference>
<dbReference type="InterPro" id="IPR003245">
    <property type="entry name" value="Phytocyanin_dom"/>
</dbReference>
<dbReference type="InterPro" id="IPR008972">
    <property type="entry name" value="Cupredoxin"/>
</dbReference>
<dbReference type="PROSITE" id="PS51485">
    <property type="entry name" value="PHYTOCYANIN"/>
    <property type="match status" value="1"/>
</dbReference>
<evidence type="ECO:0000256" key="2">
    <source>
        <dbReference type="SAM" id="Phobius"/>
    </source>
</evidence>
<gene>
    <name evidence="4" type="ORF">HAX54_024678</name>
</gene>
<protein>
    <recommendedName>
        <fullName evidence="3">Phytocyanin domain-containing protein</fullName>
    </recommendedName>
</protein>
<organism evidence="4 5">
    <name type="scientific">Datura stramonium</name>
    <name type="common">Jimsonweed</name>
    <name type="synonym">Common thornapple</name>
    <dbReference type="NCBI Taxonomy" id="4076"/>
    <lineage>
        <taxon>Eukaryota</taxon>
        <taxon>Viridiplantae</taxon>
        <taxon>Streptophyta</taxon>
        <taxon>Embryophyta</taxon>
        <taxon>Tracheophyta</taxon>
        <taxon>Spermatophyta</taxon>
        <taxon>Magnoliopsida</taxon>
        <taxon>eudicotyledons</taxon>
        <taxon>Gunneridae</taxon>
        <taxon>Pentapetalae</taxon>
        <taxon>asterids</taxon>
        <taxon>lamiids</taxon>
        <taxon>Solanales</taxon>
        <taxon>Solanaceae</taxon>
        <taxon>Solanoideae</taxon>
        <taxon>Datureae</taxon>
        <taxon>Datura</taxon>
    </lineage>
</organism>
<dbReference type="Proteomes" id="UP000823775">
    <property type="component" value="Unassembled WGS sequence"/>
</dbReference>
<sequence>MEIIMATRLFGSLLLLVSLLFAYVFEVSVGRTYTVGDSFGWQTPPNGVVTFSNWANQHTFVVGDILEFNFNSGVHTATRVNKNAFDSCNAANPIDNETNGPAKFTLDTTGNYYFICTIHCNQGQKLAINVTTSAAGSPSGSPSPGSSPGTPGGGELSPPPLLPSGSVSTRVATIASFVILVVPIFVASILILS</sequence>
<dbReference type="Pfam" id="PF02298">
    <property type="entry name" value="Cu_bind_like"/>
    <property type="match status" value="1"/>
</dbReference>